<proteinExistence type="predicted"/>
<sequence length="51" mass="5588">MKKRNLQTIKLNKQTISTLDTAIVFGGFRSPAEEKSEVSKCNAGTNRVCCA</sequence>
<dbReference type="OrthoDB" id="9883348at2"/>
<keyword evidence="2" id="KW-1185">Reference proteome</keyword>
<dbReference type="EMBL" id="QBKT01000001">
    <property type="protein sequence ID" value="PTX63433.1"/>
    <property type="molecule type" value="Genomic_DNA"/>
</dbReference>
<dbReference type="Proteomes" id="UP000244090">
    <property type="component" value="Unassembled WGS sequence"/>
</dbReference>
<comment type="caution">
    <text evidence="1">The sequence shown here is derived from an EMBL/GenBank/DDBJ whole genome shotgun (WGS) entry which is preliminary data.</text>
</comment>
<evidence type="ECO:0000313" key="2">
    <source>
        <dbReference type="Proteomes" id="UP000244090"/>
    </source>
</evidence>
<dbReference type="RefSeq" id="WP_158269033.1">
    <property type="nucleotide sequence ID" value="NZ_QBKT01000001.1"/>
</dbReference>
<name>A0A2T6C560_9FLAO</name>
<protein>
    <submittedName>
        <fullName evidence="1">Uncharacterized protein</fullName>
    </submittedName>
</protein>
<accession>A0A2T6C560</accession>
<reference evidence="1 2" key="1">
    <citation type="submission" date="2018-04" db="EMBL/GenBank/DDBJ databases">
        <title>Genomic Encyclopedia of Archaeal and Bacterial Type Strains, Phase II (KMG-II): from individual species to whole genera.</title>
        <authorList>
            <person name="Goeker M."/>
        </authorList>
    </citation>
    <scope>NUCLEOTIDE SEQUENCE [LARGE SCALE GENOMIC DNA]</scope>
    <source>
        <strain evidence="1 2">DSM 25731</strain>
    </source>
</reference>
<organism evidence="1 2">
    <name type="scientific">Kordia periserrulae</name>
    <dbReference type="NCBI Taxonomy" id="701523"/>
    <lineage>
        <taxon>Bacteria</taxon>
        <taxon>Pseudomonadati</taxon>
        <taxon>Bacteroidota</taxon>
        <taxon>Flavobacteriia</taxon>
        <taxon>Flavobacteriales</taxon>
        <taxon>Flavobacteriaceae</taxon>
        <taxon>Kordia</taxon>
    </lineage>
</organism>
<dbReference type="AlphaFoldDB" id="A0A2T6C560"/>
<gene>
    <name evidence="1" type="ORF">C8N46_10133</name>
</gene>
<evidence type="ECO:0000313" key="1">
    <source>
        <dbReference type="EMBL" id="PTX63433.1"/>
    </source>
</evidence>